<name>A0A9P0M6N7_ACAOB</name>
<sequence>KAYSLFRVIPLPYENLTILPPLPYLILGEDGHTWINNELPRLEHTYLSNDILDTSNHCIIDISRRRPNVTCHAVPAHQTETTVQTLPNGQILIIATMPVEVREKCSNLEVKVLHDISIITPKPNCMLWINEEQFYMTPVVLPDSVTYLLPEPLMESSRSSVYLDNVPTTKLEELHQQLRNIKHIALQAPDLDPMSHSWITLYIVLIMILIFMLLGLRYLYARSKGNQVKIELSTHKDPIPPMPSSRTGGVI</sequence>
<organism evidence="2 3">
    <name type="scientific">Acanthoscelides obtectus</name>
    <name type="common">Bean weevil</name>
    <name type="synonym">Bruchus obtectus</name>
    <dbReference type="NCBI Taxonomy" id="200917"/>
    <lineage>
        <taxon>Eukaryota</taxon>
        <taxon>Metazoa</taxon>
        <taxon>Ecdysozoa</taxon>
        <taxon>Arthropoda</taxon>
        <taxon>Hexapoda</taxon>
        <taxon>Insecta</taxon>
        <taxon>Pterygota</taxon>
        <taxon>Neoptera</taxon>
        <taxon>Endopterygota</taxon>
        <taxon>Coleoptera</taxon>
        <taxon>Polyphaga</taxon>
        <taxon>Cucujiformia</taxon>
        <taxon>Chrysomeloidea</taxon>
        <taxon>Chrysomelidae</taxon>
        <taxon>Bruchinae</taxon>
        <taxon>Bruchini</taxon>
        <taxon>Acanthoscelides</taxon>
    </lineage>
</organism>
<feature type="non-terminal residue" evidence="2">
    <location>
        <position position="1"/>
    </location>
</feature>
<dbReference type="EMBL" id="CAKOFQ010007666">
    <property type="protein sequence ID" value="CAH2006033.1"/>
    <property type="molecule type" value="Genomic_DNA"/>
</dbReference>
<keyword evidence="1" id="KW-0812">Transmembrane</keyword>
<feature type="transmembrane region" description="Helical" evidence="1">
    <location>
        <begin position="198"/>
        <end position="220"/>
    </location>
</feature>
<proteinExistence type="predicted"/>
<evidence type="ECO:0000256" key="1">
    <source>
        <dbReference type="SAM" id="Phobius"/>
    </source>
</evidence>
<reference evidence="2" key="1">
    <citation type="submission" date="2022-03" db="EMBL/GenBank/DDBJ databases">
        <authorList>
            <person name="Sayadi A."/>
        </authorList>
    </citation>
    <scope>NUCLEOTIDE SEQUENCE</scope>
</reference>
<keyword evidence="1" id="KW-0472">Membrane</keyword>
<evidence type="ECO:0000313" key="2">
    <source>
        <dbReference type="EMBL" id="CAH2006033.1"/>
    </source>
</evidence>
<protein>
    <submittedName>
        <fullName evidence="2">Uncharacterized protein</fullName>
    </submittedName>
</protein>
<dbReference type="Proteomes" id="UP001152888">
    <property type="component" value="Unassembled WGS sequence"/>
</dbReference>
<keyword evidence="1" id="KW-1133">Transmembrane helix</keyword>
<keyword evidence="3" id="KW-1185">Reference proteome</keyword>
<evidence type="ECO:0000313" key="3">
    <source>
        <dbReference type="Proteomes" id="UP001152888"/>
    </source>
</evidence>
<comment type="caution">
    <text evidence="2">The sequence shown here is derived from an EMBL/GenBank/DDBJ whole genome shotgun (WGS) entry which is preliminary data.</text>
</comment>
<dbReference type="AlphaFoldDB" id="A0A9P0M6N7"/>
<gene>
    <name evidence="2" type="ORF">ACAOBT_LOCUS28871</name>
</gene>
<accession>A0A9P0M6N7</accession>